<dbReference type="InterPro" id="IPR051540">
    <property type="entry name" value="S-2-haloacid_dehalogenase"/>
</dbReference>
<protein>
    <submittedName>
        <fullName evidence="2">Putative hydrolase of the HAD superfamily</fullName>
    </submittedName>
</protein>
<name>A0A1I3TP80_9FLAO</name>
<sequence length="230" mass="26388">MNSIKVIAFDADDTLWINETYFNDAEKQFCILMENYLSHQSTSAILFEKQINNLPLYGYGIKGFILSMIEAASQITNGTINIKATDHIIRIGKDLLTKPVELIDDVESILEKLQGKYKLVVATKGDLKDQHRKLHKSGLGPYFHHIEVMSDKKELDYQKLLKRLDVQPEEFIMIGNSLKSDVLPVLDIGGHAIHIPFHTTWAHERIDFEVIHPKFTTLKKLSEIEKLFNI</sequence>
<dbReference type="InterPro" id="IPR036412">
    <property type="entry name" value="HAD-like_sf"/>
</dbReference>
<dbReference type="SUPFAM" id="SSF56784">
    <property type="entry name" value="HAD-like"/>
    <property type="match status" value="1"/>
</dbReference>
<dbReference type="Gene3D" id="3.40.50.1000">
    <property type="entry name" value="HAD superfamily/HAD-like"/>
    <property type="match status" value="1"/>
</dbReference>
<dbReference type="PANTHER" id="PTHR43316:SF8">
    <property type="entry name" value="HAD FAMILY HYDROLASE"/>
    <property type="match status" value="1"/>
</dbReference>
<dbReference type="PANTHER" id="PTHR43316">
    <property type="entry name" value="HYDROLASE, HALOACID DELAHOGENASE-RELATED"/>
    <property type="match status" value="1"/>
</dbReference>
<dbReference type="AlphaFoldDB" id="A0A1I3TP80"/>
<gene>
    <name evidence="2" type="ORF">SAMN04487893_11441</name>
</gene>
<dbReference type="OrthoDB" id="6101375at2"/>
<dbReference type="Proteomes" id="UP000243887">
    <property type="component" value="Unassembled WGS sequence"/>
</dbReference>
<accession>A0A1I3TP80</accession>
<dbReference type="Gene3D" id="1.10.150.240">
    <property type="entry name" value="Putative phosphatase, domain 2"/>
    <property type="match status" value="1"/>
</dbReference>
<dbReference type="SFLD" id="SFLDG01129">
    <property type="entry name" value="C1.5:_HAD__Beta-PGM__Phosphata"/>
    <property type="match status" value="1"/>
</dbReference>
<dbReference type="Pfam" id="PF00702">
    <property type="entry name" value="Hydrolase"/>
    <property type="match status" value="1"/>
</dbReference>
<reference evidence="3" key="1">
    <citation type="submission" date="2016-10" db="EMBL/GenBank/DDBJ databases">
        <authorList>
            <person name="Varghese N."/>
            <person name="Submissions S."/>
        </authorList>
    </citation>
    <scope>NUCLEOTIDE SEQUENCE [LARGE SCALE GENOMIC DNA]</scope>
    <source>
        <strain evidence="3">DSM 26542</strain>
    </source>
</reference>
<dbReference type="SFLD" id="SFLDS00003">
    <property type="entry name" value="Haloacid_Dehalogenase"/>
    <property type="match status" value="1"/>
</dbReference>
<dbReference type="InterPro" id="IPR023214">
    <property type="entry name" value="HAD_sf"/>
</dbReference>
<dbReference type="GO" id="GO:0016787">
    <property type="term" value="F:hydrolase activity"/>
    <property type="evidence" value="ECO:0007669"/>
    <property type="project" value="UniProtKB-KW"/>
</dbReference>
<proteinExistence type="predicted"/>
<dbReference type="STRING" id="1150112.SAMN04487893_11441"/>
<organism evidence="2 3">
    <name type="scientific">Myroides guanonis</name>
    <dbReference type="NCBI Taxonomy" id="1150112"/>
    <lineage>
        <taxon>Bacteria</taxon>
        <taxon>Pseudomonadati</taxon>
        <taxon>Bacteroidota</taxon>
        <taxon>Flavobacteriia</taxon>
        <taxon>Flavobacteriales</taxon>
        <taxon>Flavobacteriaceae</taxon>
        <taxon>Myroides</taxon>
    </lineage>
</organism>
<dbReference type="InterPro" id="IPR023198">
    <property type="entry name" value="PGP-like_dom2"/>
</dbReference>
<evidence type="ECO:0000313" key="2">
    <source>
        <dbReference type="EMBL" id="SFJ72149.1"/>
    </source>
</evidence>
<dbReference type="EMBL" id="FORU01000014">
    <property type="protein sequence ID" value="SFJ72149.1"/>
    <property type="molecule type" value="Genomic_DNA"/>
</dbReference>
<dbReference type="RefSeq" id="WP_090680272.1">
    <property type="nucleotide sequence ID" value="NZ_FORU01000014.1"/>
</dbReference>
<keyword evidence="3" id="KW-1185">Reference proteome</keyword>
<evidence type="ECO:0000256" key="1">
    <source>
        <dbReference type="ARBA" id="ARBA00022801"/>
    </source>
</evidence>
<evidence type="ECO:0000313" key="3">
    <source>
        <dbReference type="Proteomes" id="UP000243887"/>
    </source>
</evidence>
<keyword evidence="1 2" id="KW-0378">Hydrolase</keyword>